<dbReference type="Pfam" id="PF22697">
    <property type="entry name" value="SOS1_NGEF_PH"/>
    <property type="match status" value="1"/>
</dbReference>
<feature type="region of interest" description="Disordered" evidence="6">
    <location>
        <begin position="1"/>
        <end position="32"/>
    </location>
</feature>
<accession>A0A803YF12</accession>
<dbReference type="PANTHER" id="PTHR12845:SF3">
    <property type="entry name" value="RHO GUANINE NUCLEOTIDE EXCHANGE FACTOR 16"/>
    <property type="match status" value="1"/>
</dbReference>
<dbReference type="CDD" id="cd01221">
    <property type="entry name" value="PH_ephexin"/>
    <property type="match status" value="1"/>
</dbReference>
<evidence type="ECO:0000259" key="8">
    <source>
        <dbReference type="PROSITE" id="PS50003"/>
    </source>
</evidence>
<dbReference type="CDD" id="cd11938">
    <property type="entry name" value="SH3_ARHGEF16_26"/>
    <property type="match status" value="1"/>
</dbReference>
<dbReference type="InterPro" id="IPR035797">
    <property type="entry name" value="ARHGEF16/ARHGEF26_SH3"/>
</dbReference>
<dbReference type="GeneTree" id="ENSGT01030000234571"/>
<dbReference type="GO" id="GO:0030971">
    <property type="term" value="F:receptor tyrosine kinase binding"/>
    <property type="evidence" value="ECO:0007669"/>
    <property type="project" value="Ensembl"/>
</dbReference>
<proteinExistence type="predicted"/>
<feature type="domain" description="DH" evidence="9">
    <location>
        <begin position="369"/>
        <end position="553"/>
    </location>
</feature>
<evidence type="ECO:0000256" key="2">
    <source>
        <dbReference type="ARBA" id="ARBA00022443"/>
    </source>
</evidence>
<dbReference type="AlphaFoldDB" id="A0A803YF12"/>
<feature type="compositionally biased region" description="Acidic residues" evidence="6">
    <location>
        <begin position="316"/>
        <end position="326"/>
    </location>
</feature>
<dbReference type="Bgee" id="ENSMGAG00000001813">
    <property type="expression patterns" value="Expressed in jejunum and 16 other cell types or tissues"/>
</dbReference>
<dbReference type="InterPro" id="IPR001849">
    <property type="entry name" value="PH_domain"/>
</dbReference>
<dbReference type="SUPFAM" id="SSF48065">
    <property type="entry name" value="DBL homology domain (DH-domain)"/>
    <property type="match status" value="1"/>
</dbReference>
<dbReference type="InterPro" id="IPR035899">
    <property type="entry name" value="DBL_dom_sf"/>
</dbReference>
<dbReference type="InterPro" id="IPR047270">
    <property type="entry name" value="PH_ephexin"/>
</dbReference>
<dbReference type="GO" id="GO:1903078">
    <property type="term" value="P:positive regulation of protein localization to plasma membrane"/>
    <property type="evidence" value="ECO:0007669"/>
    <property type="project" value="Ensembl"/>
</dbReference>
<dbReference type="Pfam" id="PF00018">
    <property type="entry name" value="SH3_1"/>
    <property type="match status" value="1"/>
</dbReference>
<dbReference type="FunFam" id="1.20.900.10:FF:000007">
    <property type="entry name" value="rho guanine nucleotide exchange factor 19"/>
    <property type="match status" value="1"/>
</dbReference>
<evidence type="ECO:0000256" key="4">
    <source>
        <dbReference type="ARBA" id="ARBA00023273"/>
    </source>
</evidence>
<feature type="region of interest" description="Disordered" evidence="6">
    <location>
        <begin position="44"/>
        <end position="65"/>
    </location>
</feature>
<dbReference type="InterPro" id="IPR055251">
    <property type="entry name" value="SOS1_NGEF_PH"/>
</dbReference>
<feature type="region of interest" description="Disordered" evidence="6">
    <location>
        <begin position="186"/>
        <end position="210"/>
    </location>
</feature>
<dbReference type="Gene3D" id="2.30.30.40">
    <property type="entry name" value="SH3 Domains"/>
    <property type="match status" value="1"/>
</dbReference>
<reference evidence="10" key="3">
    <citation type="submission" date="2025-09" db="UniProtKB">
        <authorList>
            <consortium name="Ensembl"/>
        </authorList>
    </citation>
    <scope>IDENTIFICATION</scope>
</reference>
<dbReference type="PROSITE" id="PS50002">
    <property type="entry name" value="SH3"/>
    <property type="match status" value="1"/>
</dbReference>
<dbReference type="Ensembl" id="ENSMGAT00000023605.1">
    <property type="protein sequence ID" value="ENSMGAP00000030359.1"/>
    <property type="gene ID" value="ENSMGAG00000001813.2"/>
</dbReference>
<name>A0A803YF12_MELGA</name>
<evidence type="ECO:0000259" key="9">
    <source>
        <dbReference type="PROSITE" id="PS50010"/>
    </source>
</evidence>
<dbReference type="InParanoid" id="A0A803YF12"/>
<evidence type="ECO:0000256" key="1">
    <source>
        <dbReference type="ARBA" id="ARBA00004316"/>
    </source>
</evidence>
<evidence type="ECO:0000313" key="10">
    <source>
        <dbReference type="Ensembl" id="ENSMGAP00000030359.1"/>
    </source>
</evidence>
<dbReference type="InterPro" id="IPR036028">
    <property type="entry name" value="SH3-like_dom_sf"/>
</dbReference>
<dbReference type="Proteomes" id="UP000001645">
    <property type="component" value="Chromosome 23"/>
</dbReference>
<sequence>MELGGTVGTPRAPIKSVGAEAERPSARSAPELLGSVRIDAQAEQPTRCCDGQSEHHRDSSAGSSRLPTQHCELCHTCILSLSRGRCSFPVCPSDCLSLAQLSTPCASAMSRSPPAAEDQTFLLEYRCHPLRSGPPAPTSPPGKRNPDSAMSSFPMAEPRRIVLSTDSPAALKVGTQQLIPRSLAVSTKTKNPTRNPSAGSIPDAACSGQKRASVPSITLQEGTEEDGGGMLKRNLRNMSYRAAMKGTGTEMEPVSTVPTLKPLLEEGSAPPARSPGRSKRTLGRKRVQKHGGSFKDQPRLYQEIRERGLNSVSHESDEDLLEEPSPEEPSPPGAAIVVRSYRPAQVTWSQLPEVLEAGLLEAIKPEERKRQEAMFEIITSEFSYMHSLTVLVGCFKKSEELKETMTQTEHHHLFSNISDILAVSTNFFQALEKRHQENVLIPDISDIVEEHASKHFNPYISYCSNEVYQQRTLQRLLNTNPLFKEALKQIERKPECGGLPLISFLILPMQRVTRLPLLLDTVCQKTQACTAAYGAATRALKAISKLVKNCNEGARAMERTEQLCTLQKQLEFGKKKPFPLISASRWLLKRGELYLLSSEEGGIFRKGSGRVCHLFLFNDVLIITKKKSEESYTVMNYAMLDQVSVEKMEPTEPPSPPPGRPGGHLLRVAMERDSEGRREEVLLSAETLSDRARWVTALMHREREQPDSTPRGDLSQVEITRAYMAKQADEISLQQADVVLVLGEEDGWCWGERLRDGERGWFPQACARPITSRVAVECNVRRMERLRIETDV</sequence>
<keyword evidence="2 5" id="KW-0728">SH3 domain</keyword>
<evidence type="ECO:0000259" key="7">
    <source>
        <dbReference type="PROSITE" id="PS50002"/>
    </source>
</evidence>
<evidence type="ECO:0000256" key="3">
    <source>
        <dbReference type="ARBA" id="ARBA00022658"/>
    </source>
</evidence>
<dbReference type="SUPFAM" id="SSF50729">
    <property type="entry name" value="PH domain-like"/>
    <property type="match status" value="1"/>
</dbReference>
<dbReference type="SUPFAM" id="SSF50044">
    <property type="entry name" value="SH3-domain"/>
    <property type="match status" value="1"/>
</dbReference>
<feature type="compositionally biased region" description="Polar residues" evidence="6">
    <location>
        <begin position="186"/>
        <end position="198"/>
    </location>
</feature>
<dbReference type="InterPro" id="IPR000219">
    <property type="entry name" value="DH_dom"/>
</dbReference>
<dbReference type="SMART" id="SM00233">
    <property type="entry name" value="PH"/>
    <property type="match status" value="1"/>
</dbReference>
<dbReference type="GO" id="GO:0005096">
    <property type="term" value="F:GTPase activator activity"/>
    <property type="evidence" value="ECO:0007669"/>
    <property type="project" value="Ensembl"/>
</dbReference>
<dbReference type="GO" id="GO:0060326">
    <property type="term" value="P:cell chemotaxis"/>
    <property type="evidence" value="ECO:0007669"/>
    <property type="project" value="Ensembl"/>
</dbReference>
<reference evidence="10" key="2">
    <citation type="submission" date="2025-08" db="UniProtKB">
        <authorList>
            <consortium name="Ensembl"/>
        </authorList>
    </citation>
    <scope>IDENTIFICATION</scope>
</reference>
<organism evidence="10 11">
    <name type="scientific">Meleagris gallopavo</name>
    <name type="common">Wild turkey</name>
    <dbReference type="NCBI Taxonomy" id="9103"/>
    <lineage>
        <taxon>Eukaryota</taxon>
        <taxon>Metazoa</taxon>
        <taxon>Chordata</taxon>
        <taxon>Craniata</taxon>
        <taxon>Vertebrata</taxon>
        <taxon>Euteleostomi</taxon>
        <taxon>Archelosauria</taxon>
        <taxon>Archosauria</taxon>
        <taxon>Dinosauria</taxon>
        <taxon>Saurischia</taxon>
        <taxon>Theropoda</taxon>
        <taxon>Coelurosauria</taxon>
        <taxon>Aves</taxon>
        <taxon>Neognathae</taxon>
        <taxon>Galloanserae</taxon>
        <taxon>Galliformes</taxon>
        <taxon>Phasianidae</taxon>
        <taxon>Meleagridinae</taxon>
        <taxon>Meleagris</taxon>
    </lineage>
</organism>
<gene>
    <name evidence="10" type="primary">ARHGEF16</name>
</gene>
<protein>
    <submittedName>
        <fullName evidence="10">Rho guanine nucleotide exchange factor 16</fullName>
    </submittedName>
</protein>
<dbReference type="Gene3D" id="2.30.29.30">
    <property type="entry name" value="Pleckstrin-homology domain (PH domain)/Phosphotyrosine-binding domain (PTB)"/>
    <property type="match status" value="1"/>
</dbReference>
<evidence type="ECO:0000256" key="6">
    <source>
        <dbReference type="SAM" id="MobiDB-lite"/>
    </source>
</evidence>
<evidence type="ECO:0000256" key="5">
    <source>
        <dbReference type="PROSITE-ProRule" id="PRU00192"/>
    </source>
</evidence>
<dbReference type="SMART" id="SM00326">
    <property type="entry name" value="SH3"/>
    <property type="match status" value="1"/>
</dbReference>
<reference evidence="10 11" key="1">
    <citation type="journal article" date="2010" name="PLoS Biol.">
        <title>Multi-platform next-generation sequencing of the domestic turkey (Meleagris gallopavo): genome assembly and analysis.</title>
        <authorList>
            <person name="Dalloul R.A."/>
            <person name="Long J.A."/>
            <person name="Zimin A.V."/>
            <person name="Aslam L."/>
            <person name="Beal K."/>
            <person name="Blomberg L.A."/>
            <person name="Bouffard P."/>
            <person name="Burt D.W."/>
            <person name="Crasta O."/>
            <person name="Crooijmans R.P."/>
            <person name="Cooper K."/>
            <person name="Coulombe R.A."/>
            <person name="De S."/>
            <person name="Delany M.E."/>
            <person name="Dodgson J.B."/>
            <person name="Dong J.J."/>
            <person name="Evans C."/>
            <person name="Frederickson K.M."/>
            <person name="Flicek P."/>
            <person name="Florea L."/>
            <person name="Folkerts O."/>
            <person name="Groenen M.A."/>
            <person name="Harkins T.T."/>
            <person name="Herrero J."/>
            <person name="Hoffmann S."/>
            <person name="Megens H.J."/>
            <person name="Jiang A."/>
            <person name="de Jong P."/>
            <person name="Kaiser P."/>
            <person name="Kim H."/>
            <person name="Kim K.W."/>
            <person name="Kim S."/>
            <person name="Langenberger D."/>
            <person name="Lee M.K."/>
            <person name="Lee T."/>
            <person name="Mane S."/>
            <person name="Marcais G."/>
            <person name="Marz M."/>
            <person name="McElroy A.P."/>
            <person name="Modise T."/>
            <person name="Nefedov M."/>
            <person name="Notredame C."/>
            <person name="Paton I.R."/>
            <person name="Payne W.S."/>
            <person name="Pertea G."/>
            <person name="Prickett D."/>
            <person name="Puiu D."/>
            <person name="Qioa D."/>
            <person name="Raineri E."/>
            <person name="Ruffier M."/>
            <person name="Salzberg S.L."/>
            <person name="Schatz M.C."/>
            <person name="Scheuring C."/>
            <person name="Schmidt C.J."/>
            <person name="Schroeder S."/>
            <person name="Searle S.M."/>
            <person name="Smith E.J."/>
            <person name="Smith J."/>
            <person name="Sonstegard T.S."/>
            <person name="Stadler P.F."/>
            <person name="Tafer H."/>
            <person name="Tu Z.J."/>
            <person name="Van Tassell C.P."/>
            <person name="Vilella A.J."/>
            <person name="Williams K.P."/>
            <person name="Yorke J.A."/>
            <person name="Zhang L."/>
            <person name="Zhang H.B."/>
            <person name="Zhang X."/>
            <person name="Zhang Y."/>
            <person name="Reed K.M."/>
        </authorList>
    </citation>
    <scope>NUCLEOTIDE SEQUENCE [LARGE SCALE GENOMIC DNA]</scope>
</reference>
<dbReference type="GO" id="GO:0031267">
    <property type="term" value="F:small GTPase binding"/>
    <property type="evidence" value="ECO:0007669"/>
    <property type="project" value="Ensembl"/>
</dbReference>
<comment type="subcellular location">
    <subcellularLocation>
        <location evidence="1">Cell projection</location>
    </subcellularLocation>
</comment>
<evidence type="ECO:0000313" key="11">
    <source>
        <dbReference type="Proteomes" id="UP000001645"/>
    </source>
</evidence>
<dbReference type="GO" id="GO:0005085">
    <property type="term" value="F:guanyl-nucleotide exchange factor activity"/>
    <property type="evidence" value="ECO:0007669"/>
    <property type="project" value="UniProtKB-KW"/>
</dbReference>
<keyword evidence="11" id="KW-1185">Reference proteome</keyword>
<dbReference type="GO" id="GO:0030165">
    <property type="term" value="F:PDZ domain binding"/>
    <property type="evidence" value="ECO:0007669"/>
    <property type="project" value="Ensembl"/>
</dbReference>
<dbReference type="PROSITE" id="PS50003">
    <property type="entry name" value="PH_DOMAIN"/>
    <property type="match status" value="1"/>
</dbReference>
<feature type="domain" description="PH" evidence="8">
    <location>
        <begin position="586"/>
        <end position="703"/>
    </location>
</feature>
<dbReference type="InterPro" id="IPR011993">
    <property type="entry name" value="PH-like_dom_sf"/>
</dbReference>
<keyword evidence="3" id="KW-0344">Guanine-nucleotide releasing factor</keyword>
<dbReference type="PROSITE" id="PS50010">
    <property type="entry name" value="DH_2"/>
    <property type="match status" value="1"/>
</dbReference>
<dbReference type="Pfam" id="PF00621">
    <property type="entry name" value="RhoGEF"/>
    <property type="match status" value="1"/>
</dbReference>
<dbReference type="PANTHER" id="PTHR12845">
    <property type="entry name" value="GUANINE NUCLEOTIDE EXCHANGE FACTOR"/>
    <property type="match status" value="1"/>
</dbReference>
<keyword evidence="4" id="KW-0966">Cell projection</keyword>
<feature type="compositionally biased region" description="Basic residues" evidence="6">
    <location>
        <begin position="276"/>
        <end position="289"/>
    </location>
</feature>
<dbReference type="Gene3D" id="1.20.900.10">
    <property type="entry name" value="Dbl homology (DH) domain"/>
    <property type="match status" value="1"/>
</dbReference>
<dbReference type="SMART" id="SM00325">
    <property type="entry name" value="RhoGEF"/>
    <property type="match status" value="1"/>
</dbReference>
<feature type="domain" description="SH3" evidence="7">
    <location>
        <begin position="712"/>
        <end position="772"/>
    </location>
</feature>
<dbReference type="InterPro" id="IPR001452">
    <property type="entry name" value="SH3_domain"/>
</dbReference>
<dbReference type="GO" id="GO:0032489">
    <property type="term" value="P:regulation of Cdc42 protein signal transduction"/>
    <property type="evidence" value="ECO:0007669"/>
    <property type="project" value="Ensembl"/>
</dbReference>
<dbReference type="CDD" id="cd00160">
    <property type="entry name" value="RhoGEF"/>
    <property type="match status" value="1"/>
</dbReference>
<feature type="region of interest" description="Disordered" evidence="6">
    <location>
        <begin position="131"/>
        <end position="152"/>
    </location>
</feature>
<dbReference type="GO" id="GO:0042995">
    <property type="term" value="C:cell projection"/>
    <property type="evidence" value="ECO:0007669"/>
    <property type="project" value="UniProtKB-SubCell"/>
</dbReference>
<dbReference type="InterPro" id="IPR047271">
    <property type="entry name" value="Ephexin-like"/>
</dbReference>
<feature type="compositionally biased region" description="Basic and acidic residues" evidence="6">
    <location>
        <begin position="296"/>
        <end position="308"/>
    </location>
</feature>
<feature type="region of interest" description="Disordered" evidence="6">
    <location>
        <begin position="261"/>
        <end position="334"/>
    </location>
</feature>